<evidence type="ECO:0000313" key="5">
    <source>
        <dbReference type="Proteomes" id="UP000008206"/>
    </source>
</evidence>
<feature type="domain" description="Cytoskeleton protein RodZ-like C-terminal" evidence="3">
    <location>
        <begin position="407"/>
        <end position="474"/>
    </location>
</feature>
<keyword evidence="2" id="KW-1133">Transmembrane helix</keyword>
<feature type="compositionally biased region" description="Pro residues" evidence="1">
    <location>
        <begin position="104"/>
        <end position="128"/>
    </location>
</feature>
<proteinExistence type="predicted"/>
<dbReference type="PANTHER" id="PTHR34475:SF1">
    <property type="entry name" value="CYTOSKELETON PROTEIN RODZ"/>
    <property type="match status" value="1"/>
</dbReference>
<sequence length="488" mass="51617">MNKLNSSQAKQLREVAAYLKQKRIEQSLSLEQIASRTFIRLHILEALEAAQIEQLPELIYIQGFIRRYGEVLRIDGNSLAKRLTQTDNAVAFETPSAPSAVKAPPQPEPVVKAPPQPKPVVKAPPQPEPVIKAPPQAQRVVKTQAQRVIKAQPQAEPVLKAQPQAEPVLKAQPQAEPVLKAQPQAEPVLKTQPQAEREPQSPLLQLEPSIKPTLQRYGVLIAIIACIGTSIALLYGLSRSREPYTVGKSVSPNPSTQPHHTTPPASSTVTKPTPASRERVPDPSRVVTTSPPPVKTYPEKTMIQSSPLAVSPSPQKSSTPPSPVAASPSPQKSSTPPSPVAVSPSPQKSSTPPSPVAASPSPQKSATPPSPVAASPSPQKSATSPSPVASPASSAKKPSNAPLSVALALDGTSWLKVLVDGKTQYEGTLEAGVKQNWTAQEKVTIIAGNAGAVTYSVNSKPAQRLGEAGEVKEIKLTPVDNLKPTPTP</sequence>
<dbReference type="InterPro" id="IPR025194">
    <property type="entry name" value="RodZ-like_C"/>
</dbReference>
<dbReference type="PANTHER" id="PTHR34475">
    <property type="match status" value="1"/>
</dbReference>
<dbReference type="HOGENOM" id="CLU_643725_0_0_3"/>
<name>E0UBJ4_GLOV7</name>
<dbReference type="RefSeq" id="WP_013320936.1">
    <property type="nucleotide sequence ID" value="NC_014501.1"/>
</dbReference>
<dbReference type="eggNOG" id="COG1426">
    <property type="taxonomic scope" value="Bacteria"/>
</dbReference>
<dbReference type="InterPro" id="IPR010982">
    <property type="entry name" value="Lambda_DNA-bd_dom_sf"/>
</dbReference>
<dbReference type="GO" id="GO:0003677">
    <property type="term" value="F:DNA binding"/>
    <property type="evidence" value="ECO:0007669"/>
    <property type="project" value="InterPro"/>
</dbReference>
<keyword evidence="5" id="KW-1185">Reference proteome</keyword>
<evidence type="ECO:0000259" key="3">
    <source>
        <dbReference type="Pfam" id="PF13464"/>
    </source>
</evidence>
<feature type="compositionally biased region" description="Low complexity" evidence="1">
    <location>
        <begin position="311"/>
        <end position="400"/>
    </location>
</feature>
<evidence type="ECO:0000313" key="4">
    <source>
        <dbReference type="EMBL" id="ADN12826.1"/>
    </source>
</evidence>
<protein>
    <recommendedName>
        <fullName evidence="3">Cytoskeleton protein RodZ-like C-terminal domain-containing protein</fullName>
    </recommendedName>
</protein>
<dbReference type="Pfam" id="PF13413">
    <property type="entry name" value="HTH_25"/>
    <property type="match status" value="1"/>
</dbReference>
<keyword evidence="2" id="KW-0812">Transmembrane</keyword>
<dbReference type="AlphaFoldDB" id="E0UBJ4"/>
<dbReference type="Pfam" id="PF13464">
    <property type="entry name" value="RodZ_C"/>
    <property type="match status" value="1"/>
</dbReference>
<keyword evidence="2" id="KW-0472">Membrane</keyword>
<dbReference type="STRING" id="497965.Cyan7822_0800"/>
<accession>E0UBJ4</accession>
<dbReference type="InterPro" id="IPR050400">
    <property type="entry name" value="Bact_Cytoskel_RodZ"/>
</dbReference>
<organism evidence="4 5">
    <name type="scientific">Gloeothece verrucosa (strain PCC 7822)</name>
    <name type="common">Cyanothece sp. (strain PCC 7822)</name>
    <dbReference type="NCBI Taxonomy" id="497965"/>
    <lineage>
        <taxon>Bacteria</taxon>
        <taxon>Bacillati</taxon>
        <taxon>Cyanobacteriota</taxon>
        <taxon>Cyanophyceae</taxon>
        <taxon>Oscillatoriophycideae</taxon>
        <taxon>Chroococcales</taxon>
        <taxon>Aphanothecaceae</taxon>
        <taxon>Gloeothece</taxon>
        <taxon>Gloeothece verrucosa</taxon>
    </lineage>
</organism>
<evidence type="ECO:0000256" key="2">
    <source>
        <dbReference type="SAM" id="Phobius"/>
    </source>
</evidence>
<feature type="region of interest" description="Disordered" evidence="1">
    <location>
        <begin position="176"/>
        <end position="204"/>
    </location>
</feature>
<evidence type="ECO:0000256" key="1">
    <source>
        <dbReference type="SAM" id="MobiDB-lite"/>
    </source>
</evidence>
<feature type="region of interest" description="Disordered" evidence="1">
    <location>
        <begin position="245"/>
        <end position="400"/>
    </location>
</feature>
<dbReference type="KEGG" id="cyj:Cyan7822_0800"/>
<dbReference type="EMBL" id="CP002198">
    <property type="protein sequence ID" value="ADN12826.1"/>
    <property type="molecule type" value="Genomic_DNA"/>
</dbReference>
<feature type="transmembrane region" description="Helical" evidence="2">
    <location>
        <begin position="217"/>
        <end position="237"/>
    </location>
</feature>
<dbReference type="OrthoDB" id="422634at2"/>
<gene>
    <name evidence="4" type="ordered locus">Cyan7822_0800</name>
</gene>
<feature type="compositionally biased region" description="Polar residues" evidence="1">
    <location>
        <begin position="248"/>
        <end position="273"/>
    </location>
</feature>
<feature type="region of interest" description="Disordered" evidence="1">
    <location>
        <begin position="469"/>
        <end position="488"/>
    </location>
</feature>
<feature type="region of interest" description="Disordered" evidence="1">
    <location>
        <begin position="95"/>
        <end position="131"/>
    </location>
</feature>
<reference evidence="5" key="1">
    <citation type="journal article" date="2011" name="MBio">
        <title>Novel metabolic attributes of the genus Cyanothece, comprising a group of unicellular nitrogen-fixing Cyanobacteria.</title>
        <authorList>
            <person name="Bandyopadhyay A."/>
            <person name="Elvitigala T."/>
            <person name="Welsh E."/>
            <person name="Stockel J."/>
            <person name="Liberton M."/>
            <person name="Min H."/>
            <person name="Sherman L.A."/>
            <person name="Pakrasi H.B."/>
        </authorList>
    </citation>
    <scope>NUCLEOTIDE SEQUENCE [LARGE SCALE GENOMIC DNA]</scope>
    <source>
        <strain evidence="5">PCC 7822</strain>
    </source>
</reference>
<dbReference type="Proteomes" id="UP000008206">
    <property type="component" value="Chromosome"/>
</dbReference>
<dbReference type="Gene3D" id="1.10.260.40">
    <property type="entry name" value="lambda repressor-like DNA-binding domains"/>
    <property type="match status" value="1"/>
</dbReference>